<dbReference type="EMBL" id="MU001631">
    <property type="protein sequence ID" value="KAF2487184.1"/>
    <property type="molecule type" value="Genomic_DNA"/>
</dbReference>
<dbReference type="Gene3D" id="4.10.240.10">
    <property type="entry name" value="Zn(2)-C6 fungal-type DNA-binding domain"/>
    <property type="match status" value="1"/>
</dbReference>
<dbReference type="SUPFAM" id="SSF57701">
    <property type="entry name" value="Zn2/Cys6 DNA-binding domain"/>
    <property type="match status" value="1"/>
</dbReference>
<protein>
    <submittedName>
        <fullName evidence="5">Fungal-specific transcription factor domain-containing protein</fullName>
    </submittedName>
</protein>
<dbReference type="Pfam" id="PF00172">
    <property type="entry name" value="Zn_clus"/>
    <property type="match status" value="1"/>
</dbReference>
<feature type="domain" description="Zn(2)-C6 fungal-type" evidence="4">
    <location>
        <begin position="21"/>
        <end position="49"/>
    </location>
</feature>
<dbReference type="SMART" id="SM00066">
    <property type="entry name" value="GAL4"/>
    <property type="match status" value="1"/>
</dbReference>
<feature type="compositionally biased region" description="Polar residues" evidence="3">
    <location>
        <begin position="610"/>
        <end position="624"/>
    </location>
</feature>
<organism evidence="5 6">
    <name type="scientific">Neohortaea acidophila</name>
    <dbReference type="NCBI Taxonomy" id="245834"/>
    <lineage>
        <taxon>Eukaryota</taxon>
        <taxon>Fungi</taxon>
        <taxon>Dikarya</taxon>
        <taxon>Ascomycota</taxon>
        <taxon>Pezizomycotina</taxon>
        <taxon>Dothideomycetes</taxon>
        <taxon>Dothideomycetidae</taxon>
        <taxon>Mycosphaerellales</taxon>
        <taxon>Teratosphaeriaceae</taxon>
        <taxon>Neohortaea</taxon>
    </lineage>
</organism>
<evidence type="ECO:0000313" key="6">
    <source>
        <dbReference type="Proteomes" id="UP000799767"/>
    </source>
</evidence>
<accession>A0A6A6Q5D6</accession>
<dbReference type="PROSITE" id="PS00463">
    <property type="entry name" value="ZN2_CY6_FUNGAL_1"/>
    <property type="match status" value="1"/>
</dbReference>
<dbReference type="CDD" id="cd00067">
    <property type="entry name" value="GAL4"/>
    <property type="match status" value="1"/>
</dbReference>
<dbReference type="OrthoDB" id="4835445at2759"/>
<dbReference type="GO" id="GO:0005634">
    <property type="term" value="C:nucleus"/>
    <property type="evidence" value="ECO:0007669"/>
    <property type="project" value="UniProtKB-SubCell"/>
</dbReference>
<proteinExistence type="predicted"/>
<keyword evidence="2" id="KW-0539">Nucleus</keyword>
<dbReference type="InterPro" id="IPR036864">
    <property type="entry name" value="Zn2-C6_fun-type_DNA-bd_sf"/>
</dbReference>
<dbReference type="PANTHER" id="PTHR37534:SF11">
    <property type="entry name" value="ZN(II)2CYS6 TRANSCRIPTION FACTOR (EUROFUNG)"/>
    <property type="match status" value="1"/>
</dbReference>
<dbReference type="AlphaFoldDB" id="A0A6A6Q5D6"/>
<dbReference type="GeneID" id="54479480"/>
<keyword evidence="6" id="KW-1185">Reference proteome</keyword>
<evidence type="ECO:0000256" key="3">
    <source>
        <dbReference type="SAM" id="MobiDB-lite"/>
    </source>
</evidence>
<dbReference type="GO" id="GO:0008270">
    <property type="term" value="F:zinc ion binding"/>
    <property type="evidence" value="ECO:0007669"/>
    <property type="project" value="InterPro"/>
</dbReference>
<evidence type="ECO:0000256" key="2">
    <source>
        <dbReference type="ARBA" id="ARBA00023242"/>
    </source>
</evidence>
<dbReference type="InterPro" id="IPR001138">
    <property type="entry name" value="Zn2Cys6_DnaBD"/>
</dbReference>
<evidence type="ECO:0000256" key="1">
    <source>
        <dbReference type="ARBA" id="ARBA00004123"/>
    </source>
</evidence>
<dbReference type="GO" id="GO:0000981">
    <property type="term" value="F:DNA-binding transcription factor activity, RNA polymerase II-specific"/>
    <property type="evidence" value="ECO:0007669"/>
    <property type="project" value="InterPro"/>
</dbReference>
<dbReference type="PANTHER" id="PTHR37534">
    <property type="entry name" value="TRANSCRIPTIONAL ACTIVATOR PROTEIN UGA3"/>
    <property type="match status" value="1"/>
</dbReference>
<evidence type="ECO:0000259" key="4">
    <source>
        <dbReference type="PROSITE" id="PS50048"/>
    </source>
</evidence>
<feature type="region of interest" description="Disordered" evidence="3">
    <location>
        <begin position="1"/>
        <end position="25"/>
    </location>
</feature>
<dbReference type="GO" id="GO:0000976">
    <property type="term" value="F:transcription cis-regulatory region binding"/>
    <property type="evidence" value="ECO:0007669"/>
    <property type="project" value="TreeGrafter"/>
</dbReference>
<dbReference type="Pfam" id="PF11951">
    <property type="entry name" value="Fungal_trans_2"/>
    <property type="match status" value="2"/>
</dbReference>
<comment type="subcellular location">
    <subcellularLocation>
        <location evidence="1">Nucleus</location>
    </subcellularLocation>
</comment>
<sequence length="693" mass="75895">MSTQTHSPPVSSRKRVRSTTGCGNCKKRKLKCDENKPGCARCEVRGLKCPGYPVKELKWSSKHEVLKVPNADAYSAHAAPVAGDEERLDSSSNSVWPSSIYSQDFAGNSFTLDTDAPFEPTSGELNLGTAIPDLPIGEGPMSSLHDEGGGERFWEPSSTAEDGRQADCILTTAPSWNPGLGPANFPTFTDVSTISSIGSPGAESVLTPTTPLNSSLLHVPTLLVEYYFQKVCRECSTFDSDFNPFRTVISKMRGTSAPIDSVIRSLSASKLVDDMPSMKLIGIEAQWQALENVQNECLQVTALHNVSDEALYTILLLGMTTSWHVRDDLGLEYLALANRVVSARAESPGVVTNMNQEFFQNALMYWNMIVSLVSESVETPHGEIEENFSAFGPLPIVVQKKKIMPHPWAGIQPKSQELFGRVLRLVRRARGGFNKSTTSTVSRAAINNLSKAITTAESLEVECWSISIPPVTDVEDTGDLNTPPVHHVLTSKAYLLAALLHIYMAFPDVLENQVRSCLDSGLAEPTSDATPETTDSAHTVSKSWLWGERAAGDPLDAWVRDIGIRIVECLEMIGVQSGTRVVHPPLLLSVASALTLPSEKASVAKDRPTPRTTSSEDAQSGRHLTSNEAAFRVRQARQFMIARLEIMQALMRFRAIDNILTVVKEVWKRADAGTQDFFWMDVMAELHCETLFG</sequence>
<feature type="region of interest" description="Disordered" evidence="3">
    <location>
        <begin position="601"/>
        <end position="624"/>
    </location>
</feature>
<dbReference type="RefSeq" id="XP_033593753.1">
    <property type="nucleotide sequence ID" value="XM_033738478.1"/>
</dbReference>
<dbReference type="PROSITE" id="PS50048">
    <property type="entry name" value="ZN2_CY6_FUNGAL_2"/>
    <property type="match status" value="1"/>
</dbReference>
<gene>
    <name evidence="5" type="ORF">BDY17DRAFT_5398</name>
</gene>
<reference evidence="5" key="1">
    <citation type="journal article" date="2020" name="Stud. Mycol.">
        <title>101 Dothideomycetes genomes: a test case for predicting lifestyles and emergence of pathogens.</title>
        <authorList>
            <person name="Haridas S."/>
            <person name="Albert R."/>
            <person name="Binder M."/>
            <person name="Bloem J."/>
            <person name="Labutti K."/>
            <person name="Salamov A."/>
            <person name="Andreopoulos B."/>
            <person name="Baker S."/>
            <person name="Barry K."/>
            <person name="Bills G."/>
            <person name="Bluhm B."/>
            <person name="Cannon C."/>
            <person name="Castanera R."/>
            <person name="Culley D."/>
            <person name="Daum C."/>
            <person name="Ezra D."/>
            <person name="Gonzalez J."/>
            <person name="Henrissat B."/>
            <person name="Kuo A."/>
            <person name="Liang C."/>
            <person name="Lipzen A."/>
            <person name="Lutzoni F."/>
            <person name="Magnuson J."/>
            <person name="Mondo S."/>
            <person name="Nolan M."/>
            <person name="Ohm R."/>
            <person name="Pangilinan J."/>
            <person name="Park H.-J."/>
            <person name="Ramirez L."/>
            <person name="Alfaro M."/>
            <person name="Sun H."/>
            <person name="Tritt A."/>
            <person name="Yoshinaga Y."/>
            <person name="Zwiers L.-H."/>
            <person name="Turgeon B."/>
            <person name="Goodwin S."/>
            <person name="Spatafora J."/>
            <person name="Crous P."/>
            <person name="Grigoriev I."/>
        </authorList>
    </citation>
    <scope>NUCLEOTIDE SEQUENCE</scope>
    <source>
        <strain evidence="5">CBS 113389</strain>
    </source>
</reference>
<dbReference type="GO" id="GO:0045944">
    <property type="term" value="P:positive regulation of transcription by RNA polymerase II"/>
    <property type="evidence" value="ECO:0007669"/>
    <property type="project" value="TreeGrafter"/>
</dbReference>
<dbReference type="Proteomes" id="UP000799767">
    <property type="component" value="Unassembled WGS sequence"/>
</dbReference>
<dbReference type="InterPro" id="IPR021858">
    <property type="entry name" value="Fun_TF"/>
</dbReference>
<name>A0A6A6Q5D6_9PEZI</name>
<evidence type="ECO:0000313" key="5">
    <source>
        <dbReference type="EMBL" id="KAF2487184.1"/>
    </source>
</evidence>